<dbReference type="GO" id="GO:0005737">
    <property type="term" value="C:cytoplasm"/>
    <property type="evidence" value="ECO:0007669"/>
    <property type="project" value="UniProtKB-SubCell"/>
</dbReference>
<evidence type="ECO:0000256" key="5">
    <source>
        <dbReference type="PROSITE-ProRule" id="PRU00221"/>
    </source>
</evidence>
<dbReference type="Pfam" id="PF08324">
    <property type="entry name" value="PUL"/>
    <property type="match status" value="1"/>
</dbReference>
<dbReference type="InterPro" id="IPR013535">
    <property type="entry name" value="PUL_dom"/>
</dbReference>
<dbReference type="InterPro" id="IPR015155">
    <property type="entry name" value="PFU"/>
</dbReference>
<dbReference type="InterPro" id="IPR036322">
    <property type="entry name" value="WD40_repeat_dom_sf"/>
</dbReference>
<dbReference type="EMBL" id="JATAAI010000005">
    <property type="protein sequence ID" value="KAK1745610.1"/>
    <property type="molecule type" value="Genomic_DNA"/>
</dbReference>
<dbReference type="PROSITE" id="PS00678">
    <property type="entry name" value="WD_REPEATS_1"/>
    <property type="match status" value="1"/>
</dbReference>
<dbReference type="PROSITE" id="PS51396">
    <property type="entry name" value="PUL"/>
    <property type="match status" value="1"/>
</dbReference>
<evidence type="ECO:0000256" key="2">
    <source>
        <dbReference type="ARBA" id="ARBA00022490"/>
    </source>
</evidence>
<keyword evidence="3 5" id="KW-0853">WD repeat</keyword>
<evidence type="ECO:0000259" key="8">
    <source>
        <dbReference type="PROSITE" id="PS51396"/>
    </source>
</evidence>
<sequence length="854" mass="90014">MANNNDLTDEYVLSTQLLSDGEPTRCATIHSGSDKILELLSGSQGGIISKFILPDSNDSQKQSADASNGGGGLEIQPGGANTRHPHQITAILSSSSLNTNSVSSIYVTGCKDGKIRVMDGNTHELKEVLEGHSNAVTSLTWILPQNESAKPWLVSGSWDGTAKIWDIFQNNNSSICIGTLAGHENTVSVAGLPAEPDSIRKVVTVSAGIAEGNSIRGHTVRIWTLSDNGANNDITSKIVAQVSNDHSGPMRDVCYDADTHSIYTCSNDGTVKIRSAEDGKCIETLVYPGYEQPMLLSVCVVGSGATKAVVVGAEDGNVAIFNIGQQKQGEAQVIGHPGCVWNVIPLGSTGDFVSSCHDGNIRIFTRHASLAASPEVLKAFNDAVTEAKAVRSTGPSAEEIAKLPKWEMNALTQGRSEGQVQVFQKDGKAIAAQWSASSRTWIEVGEVTGTNENAGTLNGKQYDHILPIEVDVPGGGVQKLQIGYNNGENPFVTAQEFIDEHMLDQNYLPQIADYIRQRAGQSGPTIGMGAGGSTAATNSSSGGMGAPSYASEPAVPMDITPTYDYLPMKGYKTFETGIDRKGLSKVIQKIREFNDSVSSNQLSTGEAGETLDSLANTLSVTNRYHSSTISMAELAPLHTMIRQWDATHAFPAIDLARIAVLHPDAAKSERRAYWEEILGGALDMCLGLGDAAAKEVAVPMLTMRLIANSYKGGPGSAGAAGILIDKILDCAEACATSGNKNVRLSVATAILNTSSYMHASSTPFPSSVAMRVVDVVGTIAGCGKYETEPMVRSLVALGTVLLLPGGSGSEVKKLAKERSIGSMVERVAAGHGEMASAVSKEIMSVLSYSNSNCS</sequence>
<dbReference type="PROSITE" id="PS51394">
    <property type="entry name" value="PFU"/>
    <property type="match status" value="1"/>
</dbReference>
<dbReference type="Gene3D" id="2.130.10.10">
    <property type="entry name" value="YVTN repeat-like/Quinoprotein amine dehydrogenase"/>
    <property type="match status" value="2"/>
</dbReference>
<feature type="domain" description="PUL" evidence="8">
    <location>
        <begin position="564"/>
        <end position="848"/>
    </location>
</feature>
<evidence type="ECO:0000256" key="3">
    <source>
        <dbReference type="ARBA" id="ARBA00022574"/>
    </source>
</evidence>
<evidence type="ECO:0000256" key="6">
    <source>
        <dbReference type="SAM" id="MobiDB-lite"/>
    </source>
</evidence>
<dbReference type="Gene3D" id="1.25.10.10">
    <property type="entry name" value="Leucine-rich Repeat Variant"/>
    <property type="match status" value="1"/>
</dbReference>
<proteinExistence type="predicted"/>
<dbReference type="InterPro" id="IPR015943">
    <property type="entry name" value="WD40/YVTN_repeat-like_dom_sf"/>
</dbReference>
<dbReference type="Pfam" id="PF00400">
    <property type="entry name" value="WD40"/>
    <property type="match status" value="2"/>
</dbReference>
<dbReference type="InterPro" id="IPR011989">
    <property type="entry name" value="ARM-like"/>
</dbReference>
<dbReference type="Proteomes" id="UP001224775">
    <property type="component" value="Unassembled WGS sequence"/>
</dbReference>
<dbReference type="GO" id="GO:0043161">
    <property type="term" value="P:proteasome-mediated ubiquitin-dependent protein catabolic process"/>
    <property type="evidence" value="ECO:0007669"/>
    <property type="project" value="TreeGrafter"/>
</dbReference>
<evidence type="ECO:0000256" key="4">
    <source>
        <dbReference type="ARBA" id="ARBA00022737"/>
    </source>
</evidence>
<dbReference type="AlphaFoldDB" id="A0AAD8YIB5"/>
<feature type="compositionally biased region" description="Polar residues" evidence="6">
    <location>
        <begin position="56"/>
        <end position="66"/>
    </location>
</feature>
<keyword evidence="10" id="KW-1185">Reference proteome</keyword>
<evidence type="ECO:0000259" key="7">
    <source>
        <dbReference type="PROSITE" id="PS51394"/>
    </source>
</evidence>
<dbReference type="SMART" id="SM00320">
    <property type="entry name" value="WD40"/>
    <property type="match status" value="5"/>
</dbReference>
<keyword evidence="2" id="KW-0963">Cytoplasm</keyword>
<comment type="caution">
    <text evidence="9">The sequence shown here is derived from an EMBL/GenBank/DDBJ whole genome shotgun (WGS) entry which is preliminary data.</text>
</comment>
<comment type="subcellular location">
    <subcellularLocation>
        <location evidence="1">Cytoplasm</location>
    </subcellularLocation>
</comment>
<dbReference type="GO" id="GO:0010992">
    <property type="term" value="P:ubiquitin recycling"/>
    <property type="evidence" value="ECO:0007669"/>
    <property type="project" value="TreeGrafter"/>
</dbReference>
<dbReference type="PANTHER" id="PTHR19849">
    <property type="entry name" value="PHOSPHOLIPASE A-2-ACTIVATING PROTEIN"/>
    <property type="match status" value="1"/>
</dbReference>
<dbReference type="InterPro" id="IPR019775">
    <property type="entry name" value="WD40_repeat_CS"/>
</dbReference>
<feature type="domain" description="PFU" evidence="7">
    <location>
        <begin position="433"/>
        <end position="529"/>
    </location>
</feature>
<evidence type="ECO:0000313" key="9">
    <source>
        <dbReference type="EMBL" id="KAK1745610.1"/>
    </source>
</evidence>
<evidence type="ECO:0000256" key="1">
    <source>
        <dbReference type="ARBA" id="ARBA00004496"/>
    </source>
</evidence>
<dbReference type="InterPro" id="IPR038122">
    <property type="entry name" value="PFU_sf"/>
</dbReference>
<accession>A0AAD8YIB5</accession>
<dbReference type="GO" id="GO:0005634">
    <property type="term" value="C:nucleus"/>
    <property type="evidence" value="ECO:0007669"/>
    <property type="project" value="TreeGrafter"/>
</dbReference>
<name>A0AAD8YIB5_9STRA</name>
<organism evidence="9 10">
    <name type="scientific">Skeletonema marinoi</name>
    <dbReference type="NCBI Taxonomy" id="267567"/>
    <lineage>
        <taxon>Eukaryota</taxon>
        <taxon>Sar</taxon>
        <taxon>Stramenopiles</taxon>
        <taxon>Ochrophyta</taxon>
        <taxon>Bacillariophyta</taxon>
        <taxon>Coscinodiscophyceae</taxon>
        <taxon>Thalassiosirophycidae</taxon>
        <taxon>Thalassiosirales</taxon>
        <taxon>Skeletonemataceae</taxon>
        <taxon>Skeletonema</taxon>
        <taxon>Skeletonema marinoi-dohrnii complex</taxon>
    </lineage>
</organism>
<dbReference type="PANTHER" id="PTHR19849:SF0">
    <property type="entry name" value="PHOSPHOLIPASE A-2-ACTIVATING PROTEIN"/>
    <property type="match status" value="1"/>
</dbReference>
<dbReference type="PROSITE" id="PS50082">
    <property type="entry name" value="WD_REPEATS_2"/>
    <property type="match status" value="1"/>
</dbReference>
<feature type="region of interest" description="Disordered" evidence="6">
    <location>
        <begin position="54"/>
        <end position="84"/>
    </location>
</feature>
<dbReference type="InterPro" id="IPR001680">
    <property type="entry name" value="WD40_rpt"/>
</dbReference>
<dbReference type="Gene3D" id="3.10.20.870">
    <property type="entry name" value="PFU (PLAA family ubiquitin binding), C-terminal domain"/>
    <property type="match status" value="1"/>
</dbReference>
<gene>
    <name evidence="9" type="ORF">QTG54_003534</name>
</gene>
<keyword evidence="4" id="KW-0677">Repeat</keyword>
<dbReference type="PROSITE" id="PS50294">
    <property type="entry name" value="WD_REPEATS_REGION"/>
    <property type="match status" value="1"/>
</dbReference>
<dbReference type="FunFam" id="1.25.10.10:FF:000250">
    <property type="entry name" value="Phospholipase A-2-activating protein isoform A"/>
    <property type="match status" value="1"/>
</dbReference>
<reference evidence="9" key="1">
    <citation type="submission" date="2023-06" db="EMBL/GenBank/DDBJ databases">
        <title>Survivors Of The Sea: Transcriptome response of Skeletonema marinoi to long-term dormancy.</title>
        <authorList>
            <person name="Pinder M.I.M."/>
            <person name="Kourtchenko O."/>
            <person name="Robertson E.K."/>
            <person name="Larsson T."/>
            <person name="Maumus F."/>
            <person name="Osuna-Cruz C.M."/>
            <person name="Vancaester E."/>
            <person name="Stenow R."/>
            <person name="Vandepoele K."/>
            <person name="Ploug H."/>
            <person name="Bruchert V."/>
            <person name="Godhe A."/>
            <person name="Topel M."/>
        </authorList>
    </citation>
    <scope>NUCLEOTIDE SEQUENCE</scope>
    <source>
        <strain evidence="9">R05AC</strain>
    </source>
</reference>
<feature type="repeat" description="WD" evidence="5">
    <location>
        <begin position="129"/>
        <end position="167"/>
    </location>
</feature>
<dbReference type="Pfam" id="PF09070">
    <property type="entry name" value="PFU"/>
    <property type="match status" value="1"/>
</dbReference>
<protein>
    <submittedName>
        <fullName evidence="9">Phospholipase A-2-activating protein</fullName>
    </submittedName>
</protein>
<dbReference type="GO" id="GO:0043130">
    <property type="term" value="F:ubiquitin binding"/>
    <property type="evidence" value="ECO:0007669"/>
    <property type="project" value="TreeGrafter"/>
</dbReference>
<dbReference type="SUPFAM" id="SSF50978">
    <property type="entry name" value="WD40 repeat-like"/>
    <property type="match status" value="1"/>
</dbReference>
<evidence type="ECO:0000313" key="10">
    <source>
        <dbReference type="Proteomes" id="UP001224775"/>
    </source>
</evidence>